<dbReference type="InterPro" id="IPR023393">
    <property type="entry name" value="START-like_dom_sf"/>
</dbReference>
<dbReference type="Gene3D" id="3.30.530.20">
    <property type="match status" value="1"/>
</dbReference>
<organism evidence="3 4">
    <name type="scientific">Lysinibacter cavernae</name>
    <dbReference type="NCBI Taxonomy" id="1640652"/>
    <lineage>
        <taxon>Bacteria</taxon>
        <taxon>Bacillati</taxon>
        <taxon>Actinomycetota</taxon>
        <taxon>Actinomycetes</taxon>
        <taxon>Micrococcales</taxon>
        <taxon>Microbacteriaceae</taxon>
        <taxon>Lysinibacter</taxon>
    </lineage>
</organism>
<accession>A0A7X5R056</accession>
<comment type="similarity">
    <text evidence="1">Belongs to the AHA1 family.</text>
</comment>
<evidence type="ECO:0000256" key="1">
    <source>
        <dbReference type="ARBA" id="ARBA00006817"/>
    </source>
</evidence>
<dbReference type="AlphaFoldDB" id="A0A7X5R056"/>
<dbReference type="Pfam" id="PF08327">
    <property type="entry name" value="AHSA1"/>
    <property type="match status" value="1"/>
</dbReference>
<feature type="domain" description="Activator of Hsp90 ATPase homologue 1/2-like C-terminal" evidence="2">
    <location>
        <begin position="12"/>
        <end position="141"/>
    </location>
</feature>
<sequence length="151" mass="16834">MEPIIYTIYIAATPDRIWQAFINDEDVRAVWWGCTLQTSLQPGEPYAYVGPGADGDQTVHVTGEILEAVPSERLVMTERPGPSYNPEGEERTSRMTFTIAPVTSHISTLTVVNDNWSDGHPGYEETKSTWPLLFGSVKSYIETGNAFSFEE</sequence>
<dbReference type="Proteomes" id="UP000541033">
    <property type="component" value="Unassembled WGS sequence"/>
</dbReference>
<dbReference type="SUPFAM" id="SSF55961">
    <property type="entry name" value="Bet v1-like"/>
    <property type="match status" value="1"/>
</dbReference>
<evidence type="ECO:0000259" key="2">
    <source>
        <dbReference type="Pfam" id="PF08327"/>
    </source>
</evidence>
<name>A0A7X5R056_9MICO</name>
<dbReference type="InterPro" id="IPR013538">
    <property type="entry name" value="ASHA1/2-like_C"/>
</dbReference>
<reference evidence="3 4" key="1">
    <citation type="submission" date="2020-02" db="EMBL/GenBank/DDBJ databases">
        <title>Sequencing the genomes of 1000 actinobacteria strains.</title>
        <authorList>
            <person name="Klenk H.-P."/>
        </authorList>
    </citation>
    <scope>NUCLEOTIDE SEQUENCE [LARGE SCALE GENOMIC DNA]</scope>
    <source>
        <strain evidence="3 4">DSM 27960</strain>
    </source>
</reference>
<dbReference type="EMBL" id="JAAMOX010000001">
    <property type="protein sequence ID" value="NIH53128.1"/>
    <property type="molecule type" value="Genomic_DNA"/>
</dbReference>
<evidence type="ECO:0000313" key="4">
    <source>
        <dbReference type="Proteomes" id="UP000541033"/>
    </source>
</evidence>
<keyword evidence="4" id="KW-1185">Reference proteome</keyword>
<protein>
    <submittedName>
        <fullName evidence="3">Uncharacterized protein YndB with AHSA1/START domain</fullName>
    </submittedName>
</protein>
<comment type="caution">
    <text evidence="3">The sequence shown here is derived from an EMBL/GenBank/DDBJ whole genome shotgun (WGS) entry which is preliminary data.</text>
</comment>
<proteinExistence type="inferred from homology"/>
<evidence type="ECO:0000313" key="3">
    <source>
        <dbReference type="EMBL" id="NIH53128.1"/>
    </source>
</evidence>
<dbReference type="RefSeq" id="WP_167148480.1">
    <property type="nucleotide sequence ID" value="NZ_JAAMOX010000001.1"/>
</dbReference>
<gene>
    <name evidence="3" type="ORF">FHX76_000996</name>
</gene>